<dbReference type="Gene3D" id="1.20.120.1240">
    <property type="entry name" value="Dynamin, middle domain"/>
    <property type="match status" value="2"/>
</dbReference>
<dbReference type="GO" id="GO:0005737">
    <property type="term" value="C:cytoplasm"/>
    <property type="evidence" value="ECO:0007669"/>
    <property type="project" value="TreeGrafter"/>
</dbReference>
<evidence type="ECO:0000313" key="5">
    <source>
        <dbReference type="Proteomes" id="UP001151529"/>
    </source>
</evidence>
<evidence type="ECO:0000256" key="2">
    <source>
        <dbReference type="SAM" id="SignalP"/>
    </source>
</evidence>
<dbReference type="GO" id="GO:0005525">
    <property type="term" value="F:GTP binding"/>
    <property type="evidence" value="ECO:0007669"/>
    <property type="project" value="InterPro"/>
</dbReference>
<dbReference type="GO" id="GO:0016020">
    <property type="term" value="C:membrane"/>
    <property type="evidence" value="ECO:0007669"/>
    <property type="project" value="TreeGrafter"/>
</dbReference>
<dbReference type="InterPro" id="IPR022812">
    <property type="entry name" value="Dynamin"/>
</dbReference>
<keyword evidence="2" id="KW-0732">Signal</keyword>
<dbReference type="EMBL" id="JAPFFL010000009">
    <property type="protein sequence ID" value="KAJ6704452.1"/>
    <property type="molecule type" value="Genomic_DNA"/>
</dbReference>
<dbReference type="PROSITE" id="PS51388">
    <property type="entry name" value="GED"/>
    <property type="match status" value="1"/>
</dbReference>
<dbReference type="InterPro" id="IPR000375">
    <property type="entry name" value="Dynamin_stalk"/>
</dbReference>
<comment type="caution">
    <text evidence="4">The sequence shown here is derived from an EMBL/GenBank/DDBJ whole genome shotgun (WGS) entry which is preliminary data.</text>
</comment>
<reference evidence="4" key="2">
    <citation type="journal article" date="2023" name="Int. J. Mol. Sci.">
        <title>De Novo Assembly and Annotation of 11 Diverse Shrub Willow (Salix) Genomes Reveals Novel Gene Organization in Sex-Linked Regions.</title>
        <authorList>
            <person name="Hyden B."/>
            <person name="Feng K."/>
            <person name="Yates T.B."/>
            <person name="Jawdy S."/>
            <person name="Cereghino C."/>
            <person name="Smart L.B."/>
            <person name="Muchero W."/>
        </authorList>
    </citation>
    <scope>NUCLEOTIDE SEQUENCE [LARGE SCALE GENOMIC DNA]</scope>
    <source>
        <tissue evidence="4">Shoot tip</tissue>
    </source>
</reference>
<accession>A0A9Q0QDP3</accession>
<reference evidence="4" key="1">
    <citation type="submission" date="2022-11" db="EMBL/GenBank/DDBJ databases">
        <authorList>
            <person name="Hyden B.L."/>
            <person name="Feng K."/>
            <person name="Yates T."/>
            <person name="Jawdy S."/>
            <person name="Smart L.B."/>
            <person name="Muchero W."/>
        </authorList>
    </citation>
    <scope>NUCLEOTIDE SEQUENCE</scope>
    <source>
        <tissue evidence="4">Shoot tip</tissue>
    </source>
</reference>
<dbReference type="GO" id="GO:0008017">
    <property type="term" value="F:microtubule binding"/>
    <property type="evidence" value="ECO:0007669"/>
    <property type="project" value="TreeGrafter"/>
</dbReference>
<feature type="signal peptide" evidence="2">
    <location>
        <begin position="1"/>
        <end position="19"/>
    </location>
</feature>
<dbReference type="OrthoDB" id="5061070at2759"/>
<feature type="domain" description="GED" evidence="3">
    <location>
        <begin position="1"/>
        <end position="89"/>
    </location>
</feature>
<dbReference type="SMART" id="SM00302">
    <property type="entry name" value="GED"/>
    <property type="match status" value="1"/>
</dbReference>
<gene>
    <name evidence="4" type="ORF">OIU85_030280</name>
</gene>
<dbReference type="InterPro" id="IPR003130">
    <property type="entry name" value="GED"/>
</dbReference>
<dbReference type="PANTHER" id="PTHR11566">
    <property type="entry name" value="DYNAMIN"/>
    <property type="match status" value="1"/>
</dbReference>
<name>A0A9Q0QDP3_SALVM</name>
<evidence type="ECO:0000256" key="1">
    <source>
        <dbReference type="ARBA" id="ARBA00023175"/>
    </source>
</evidence>
<dbReference type="Proteomes" id="UP001151529">
    <property type="component" value="Chromosome 3"/>
</dbReference>
<feature type="chain" id="PRO_5040107582" evidence="2">
    <location>
        <begin position="20"/>
        <end position="192"/>
    </location>
</feature>
<keyword evidence="5" id="KW-1185">Reference proteome</keyword>
<dbReference type="InterPro" id="IPR020850">
    <property type="entry name" value="GED_dom"/>
</dbReference>
<evidence type="ECO:0000313" key="4">
    <source>
        <dbReference type="EMBL" id="KAJ6704452.1"/>
    </source>
</evidence>
<protein>
    <submittedName>
        <fullName evidence="4">DYNAMIN RELATED PROTEIN 4C-RELATED</fullName>
    </submittedName>
</protein>
<sequence>MRMIAYWKIVLRRMVDFMALHLQFCAQNLVNKEMGEEIVNELFGGNGGAIEGMLVESPVVAAKREKLNGSIKVLTESKNVLAKIMDRIATSELHEFSEDDLTANFMMSEIQILEESKGIQLPNFLPRTAFLAILQKKVEEVSHIPVDFAEKVWTYIEGVIMSVLMPRSENYHQLQLSTRREVYNQMENEGAF</sequence>
<dbReference type="Pfam" id="PF01031">
    <property type="entry name" value="Dynamin_M"/>
    <property type="match status" value="1"/>
</dbReference>
<dbReference type="GO" id="GO:0005874">
    <property type="term" value="C:microtubule"/>
    <property type="evidence" value="ECO:0007669"/>
    <property type="project" value="TreeGrafter"/>
</dbReference>
<organism evidence="4 5">
    <name type="scientific">Salix viminalis</name>
    <name type="common">Common osier</name>
    <name type="synonym">Basket willow</name>
    <dbReference type="NCBI Taxonomy" id="40686"/>
    <lineage>
        <taxon>Eukaryota</taxon>
        <taxon>Viridiplantae</taxon>
        <taxon>Streptophyta</taxon>
        <taxon>Embryophyta</taxon>
        <taxon>Tracheophyta</taxon>
        <taxon>Spermatophyta</taxon>
        <taxon>Magnoliopsida</taxon>
        <taxon>eudicotyledons</taxon>
        <taxon>Gunneridae</taxon>
        <taxon>Pentapetalae</taxon>
        <taxon>rosids</taxon>
        <taxon>fabids</taxon>
        <taxon>Malpighiales</taxon>
        <taxon>Salicaceae</taxon>
        <taxon>Saliceae</taxon>
        <taxon>Salix</taxon>
    </lineage>
</organism>
<dbReference type="PANTHER" id="PTHR11566:SF173">
    <property type="entry name" value="DYNAMIN-RELATED PROTEIN 4C"/>
    <property type="match status" value="1"/>
</dbReference>
<dbReference type="AlphaFoldDB" id="A0A9Q0QDP3"/>
<proteinExistence type="predicted"/>
<dbReference type="GO" id="GO:0003924">
    <property type="term" value="F:GTPase activity"/>
    <property type="evidence" value="ECO:0007669"/>
    <property type="project" value="InterPro"/>
</dbReference>
<evidence type="ECO:0000259" key="3">
    <source>
        <dbReference type="PROSITE" id="PS51388"/>
    </source>
</evidence>
<keyword evidence="1" id="KW-0505">Motor protein</keyword>